<dbReference type="EMBL" id="BPLQ01013133">
    <property type="protein sequence ID" value="GIY70114.1"/>
    <property type="molecule type" value="Genomic_DNA"/>
</dbReference>
<comment type="caution">
    <text evidence="1">The sequence shown here is derived from an EMBL/GenBank/DDBJ whole genome shotgun (WGS) entry which is preliminary data.</text>
</comment>
<dbReference type="Proteomes" id="UP001054837">
    <property type="component" value="Unassembled WGS sequence"/>
</dbReference>
<gene>
    <name evidence="1" type="ORF">CDAR_541021</name>
</gene>
<sequence>MIGSIYRKWHLPLLLSSNLYLKRESAISNFGSTANRSNAIDHDFAQVRRPFLSRDSIRAFTASSVCRGNSNRWSLQERGHDGNNRRGGMCQYLDAAREGRDCYSWESQMTLKQIQTTQVPPQTCSHYQQTCFAKSLVSVLFCYLVGSEVESLETVAKRMFNIISFTKPIL</sequence>
<evidence type="ECO:0000313" key="2">
    <source>
        <dbReference type="Proteomes" id="UP001054837"/>
    </source>
</evidence>
<dbReference type="AlphaFoldDB" id="A0AAV4VKF6"/>
<organism evidence="1 2">
    <name type="scientific">Caerostris darwini</name>
    <dbReference type="NCBI Taxonomy" id="1538125"/>
    <lineage>
        <taxon>Eukaryota</taxon>
        <taxon>Metazoa</taxon>
        <taxon>Ecdysozoa</taxon>
        <taxon>Arthropoda</taxon>
        <taxon>Chelicerata</taxon>
        <taxon>Arachnida</taxon>
        <taxon>Araneae</taxon>
        <taxon>Araneomorphae</taxon>
        <taxon>Entelegynae</taxon>
        <taxon>Araneoidea</taxon>
        <taxon>Araneidae</taxon>
        <taxon>Caerostris</taxon>
    </lineage>
</organism>
<reference evidence="1 2" key="1">
    <citation type="submission" date="2021-06" db="EMBL/GenBank/DDBJ databases">
        <title>Caerostris darwini draft genome.</title>
        <authorList>
            <person name="Kono N."/>
            <person name="Arakawa K."/>
        </authorList>
    </citation>
    <scope>NUCLEOTIDE SEQUENCE [LARGE SCALE GENOMIC DNA]</scope>
</reference>
<accession>A0AAV4VKF6</accession>
<proteinExistence type="predicted"/>
<evidence type="ECO:0000313" key="1">
    <source>
        <dbReference type="EMBL" id="GIY70114.1"/>
    </source>
</evidence>
<name>A0AAV4VKF6_9ARAC</name>
<protein>
    <submittedName>
        <fullName evidence="1">Uncharacterized protein</fullName>
    </submittedName>
</protein>
<keyword evidence="2" id="KW-1185">Reference proteome</keyword>